<dbReference type="AlphaFoldDB" id="A0A974BQ04"/>
<dbReference type="Proteomes" id="UP000694892">
    <property type="component" value="Unassembled WGS sequence"/>
</dbReference>
<feature type="non-terminal residue" evidence="3">
    <location>
        <position position="111"/>
    </location>
</feature>
<evidence type="ECO:0000256" key="1">
    <source>
        <dbReference type="SAM" id="Coils"/>
    </source>
</evidence>
<feature type="compositionally biased region" description="Basic and acidic residues" evidence="2">
    <location>
        <begin position="20"/>
        <end position="29"/>
    </location>
</feature>
<name>A0A974BQ04_XENLA</name>
<accession>A0A974BQ04</accession>
<protein>
    <submittedName>
        <fullName evidence="3">Uncharacterized protein</fullName>
    </submittedName>
</protein>
<organism evidence="3">
    <name type="scientific">Xenopus laevis</name>
    <name type="common">African clawed frog</name>
    <dbReference type="NCBI Taxonomy" id="8355"/>
    <lineage>
        <taxon>Eukaryota</taxon>
        <taxon>Metazoa</taxon>
        <taxon>Chordata</taxon>
        <taxon>Craniata</taxon>
        <taxon>Vertebrata</taxon>
        <taxon>Euteleostomi</taxon>
        <taxon>Amphibia</taxon>
        <taxon>Batrachia</taxon>
        <taxon>Anura</taxon>
        <taxon>Pipoidea</taxon>
        <taxon>Pipidae</taxon>
        <taxon>Xenopodinae</taxon>
        <taxon>Xenopus</taxon>
        <taxon>Xenopus</taxon>
    </lineage>
</organism>
<feature type="non-terminal residue" evidence="3">
    <location>
        <position position="1"/>
    </location>
</feature>
<evidence type="ECO:0000313" key="3">
    <source>
        <dbReference type="EMBL" id="OCT55947.1"/>
    </source>
</evidence>
<dbReference type="Gene3D" id="1.20.5.340">
    <property type="match status" value="1"/>
</dbReference>
<feature type="coiled-coil region" evidence="1">
    <location>
        <begin position="70"/>
        <end position="111"/>
    </location>
</feature>
<sequence>TWINFLGQPATKPQRPNRTKPKDNKKSTEQMEVESDSQHSQVDNPTTAELLLDQKLAPIKESLTEVLQQVTHHSQRLMEAEDRISTLEDDLDKAQNTIDTQQKEIIILANK</sequence>
<evidence type="ECO:0000256" key="2">
    <source>
        <dbReference type="SAM" id="MobiDB-lite"/>
    </source>
</evidence>
<feature type="region of interest" description="Disordered" evidence="2">
    <location>
        <begin position="1"/>
        <end position="45"/>
    </location>
</feature>
<gene>
    <name evidence="3" type="ORF">XELAEV_18000145mg</name>
</gene>
<reference evidence="3" key="1">
    <citation type="submission" date="2016-05" db="EMBL/GenBank/DDBJ databases">
        <title>WGS assembly of Xenopus laevis.</title>
        <authorList>
            <person name="Session A."/>
            <person name="Uno Y."/>
            <person name="Kwon T."/>
            <person name="Chapman J."/>
            <person name="Toyoda A."/>
            <person name="Takahashi S."/>
            <person name="Fukui A."/>
            <person name="Hikosaka A."/>
            <person name="Putnam N."/>
            <person name="Stites J."/>
            <person name="Van Heeringen S."/>
            <person name="Quigley I."/>
            <person name="Heinz S."/>
            <person name="Hellsten U."/>
            <person name="Lyons J."/>
            <person name="Suzuki A."/>
            <person name="Kondo M."/>
            <person name="Ogino H."/>
            <person name="Ochi H."/>
            <person name="Bogdanovic O."/>
            <person name="Lister R."/>
            <person name="Georgiou G."/>
            <person name="Paranjpe S."/>
            <person name="Van Kruijsbergen I."/>
            <person name="Mozaffari S."/>
            <person name="Shu S."/>
            <person name="Schmutz J."/>
            <person name="Jenkins J."/>
            <person name="Grimwood J."/>
            <person name="Carlson J."/>
            <person name="Mitros T."/>
            <person name="Simakov O."/>
            <person name="Heald R."/>
            <person name="Miller K."/>
            <person name="Haudenschild C."/>
            <person name="Kuroki Y."/>
            <person name="Tanaka T."/>
            <person name="Michiue T."/>
            <person name="Watanabe M."/>
            <person name="Kinoshita T."/>
            <person name="Ohta Y."/>
            <person name="Mawaribuchi S."/>
            <person name="Suzuki Y."/>
            <person name="Haramoto Y."/>
            <person name="Yamamoto T."/>
            <person name="Takagi C."/>
            <person name="Kitzman J."/>
            <person name="Shendure J."/>
            <person name="Nakayama T."/>
            <person name="Izutsu Y."/>
            <person name="Robert J."/>
            <person name="Dichmann D."/>
            <person name="Flajnik M."/>
            <person name="Houston D."/>
            <person name="Marcotte E."/>
            <person name="Wallingford J."/>
            <person name="Ito Y."/>
            <person name="Asashima M."/>
            <person name="Ueno N."/>
            <person name="Matsuda Y."/>
            <person name="Jan Veenstra G."/>
            <person name="Fujiyama A."/>
            <person name="Harland R."/>
            <person name="Taira M."/>
            <person name="Rokhsar D.S."/>
        </authorList>
    </citation>
    <scope>NUCLEOTIDE SEQUENCE</scope>
    <source>
        <strain evidence="3">J</strain>
        <tissue evidence="3">Blood</tissue>
    </source>
</reference>
<proteinExistence type="predicted"/>
<dbReference type="EMBL" id="KV468291">
    <property type="protein sequence ID" value="OCT55947.1"/>
    <property type="molecule type" value="Genomic_DNA"/>
</dbReference>
<keyword evidence="1" id="KW-0175">Coiled coil</keyword>